<evidence type="ECO:0000313" key="7">
    <source>
        <dbReference type="EMBL" id="QRG05558.1"/>
    </source>
</evidence>
<evidence type="ECO:0000256" key="3">
    <source>
        <dbReference type="ARBA" id="ARBA00022729"/>
    </source>
</evidence>
<dbReference type="AlphaFoldDB" id="A0A974SIP2"/>
<feature type="chain" id="PRO_5037354631" evidence="5">
    <location>
        <begin position="23"/>
        <end position="375"/>
    </location>
</feature>
<evidence type="ECO:0000256" key="5">
    <source>
        <dbReference type="SAM" id="SignalP"/>
    </source>
</evidence>
<evidence type="ECO:0000256" key="4">
    <source>
        <dbReference type="ARBA" id="ARBA00022970"/>
    </source>
</evidence>
<feature type="signal peptide" evidence="5">
    <location>
        <begin position="1"/>
        <end position="22"/>
    </location>
</feature>
<dbReference type="RefSeq" id="WP_203192424.1">
    <property type="nucleotide sequence ID" value="NZ_CP063362.1"/>
</dbReference>
<evidence type="ECO:0000259" key="6">
    <source>
        <dbReference type="Pfam" id="PF13458"/>
    </source>
</evidence>
<dbReference type="EMBL" id="CP063362">
    <property type="protein sequence ID" value="QRG05558.1"/>
    <property type="molecule type" value="Genomic_DNA"/>
</dbReference>
<dbReference type="Gene3D" id="3.40.50.2300">
    <property type="match status" value="2"/>
</dbReference>
<dbReference type="KEGG" id="xdi:EZH22_21195"/>
<dbReference type="PRINTS" id="PR00337">
    <property type="entry name" value="LEUILEVALBP"/>
</dbReference>
<dbReference type="InterPro" id="IPR000709">
    <property type="entry name" value="Leu_Ile_Val-bd"/>
</dbReference>
<proteinExistence type="inferred from homology"/>
<dbReference type="InterPro" id="IPR051010">
    <property type="entry name" value="BCAA_transport"/>
</dbReference>
<evidence type="ECO:0000256" key="1">
    <source>
        <dbReference type="ARBA" id="ARBA00010062"/>
    </source>
</evidence>
<comment type="similarity">
    <text evidence="1">Belongs to the leucine-binding protein family.</text>
</comment>
<protein>
    <submittedName>
        <fullName evidence="7">ABC transporter substrate-binding protein</fullName>
    </submittedName>
</protein>
<evidence type="ECO:0000313" key="8">
    <source>
        <dbReference type="Proteomes" id="UP000596427"/>
    </source>
</evidence>
<dbReference type="InterPro" id="IPR028081">
    <property type="entry name" value="Leu-bd"/>
</dbReference>
<dbReference type="Proteomes" id="UP000596427">
    <property type="component" value="Chromosome"/>
</dbReference>
<dbReference type="PANTHER" id="PTHR30483">
    <property type="entry name" value="LEUCINE-SPECIFIC-BINDING PROTEIN"/>
    <property type="match status" value="1"/>
</dbReference>
<dbReference type="CDD" id="cd06348">
    <property type="entry name" value="PBP1_ABC_HAAT-like"/>
    <property type="match status" value="1"/>
</dbReference>
<keyword evidence="2" id="KW-0813">Transport</keyword>
<dbReference type="InterPro" id="IPR028082">
    <property type="entry name" value="Peripla_BP_I"/>
</dbReference>
<dbReference type="GO" id="GO:0006865">
    <property type="term" value="P:amino acid transport"/>
    <property type="evidence" value="ECO:0007669"/>
    <property type="project" value="UniProtKB-KW"/>
</dbReference>
<keyword evidence="8" id="KW-1185">Reference proteome</keyword>
<keyword evidence="3 5" id="KW-0732">Signal</keyword>
<name>A0A974SIP2_9HYPH</name>
<sequence length="375" mass="39123">MNMSKSACLGALLLALAMPALANDADPIPLGVVQVLSGPQSKYGANANKGIELAAEEINKAGGINGRPIRLFTEDTAGSKDQAINAVRKVIGQNKVVLVIGPTLSTEVFAATPIANQRGVPSVALTATAPGIAAIGEFSFRASLPEDRLIPASLKRAKKLYDIKRAAILFANDDSNMKSSADIFKKEAAANGIEVVAVEAFSSRDSDFSAQLTKFAGLGVDSVLVGAYPDAGASILTQARRLGLSKVRFIGGNGFNSPKIIELAGPAAEGAMVSGPWSIAKEDEANRTFIAAYQAKYGEVPDQFGAQGYDGMKLVAQALKNAGATIDTGSIRTALQNVEFKGVMGPFRFDQNREAALSDGAVTFEVVNGAFKIVQ</sequence>
<gene>
    <name evidence="7" type="ORF">EZH22_21195</name>
</gene>
<dbReference type="Pfam" id="PF13458">
    <property type="entry name" value="Peripla_BP_6"/>
    <property type="match status" value="1"/>
</dbReference>
<organism evidence="7 8">
    <name type="scientific">Xanthobacter dioxanivorans</name>
    <dbReference type="NCBI Taxonomy" id="2528964"/>
    <lineage>
        <taxon>Bacteria</taxon>
        <taxon>Pseudomonadati</taxon>
        <taxon>Pseudomonadota</taxon>
        <taxon>Alphaproteobacteria</taxon>
        <taxon>Hyphomicrobiales</taxon>
        <taxon>Xanthobacteraceae</taxon>
        <taxon>Xanthobacter</taxon>
    </lineage>
</organism>
<keyword evidence="4" id="KW-0029">Amino-acid transport</keyword>
<reference evidence="7 8" key="1">
    <citation type="submission" date="2020-10" db="EMBL/GenBank/DDBJ databases">
        <title>Degradation of 1,4-Dioxane by Xanthobacter sp. YN2, via a Novel Group-2 Soluble Di-Iron Monooxygenase.</title>
        <authorList>
            <person name="Ma F."/>
            <person name="Wang Y."/>
            <person name="Yang J."/>
            <person name="Guo H."/>
            <person name="Su D."/>
            <person name="Yu L."/>
        </authorList>
    </citation>
    <scope>NUCLEOTIDE SEQUENCE [LARGE SCALE GENOMIC DNA]</scope>
    <source>
        <strain evidence="7 8">YN2</strain>
    </source>
</reference>
<accession>A0A974SIP2</accession>
<dbReference type="PANTHER" id="PTHR30483:SF6">
    <property type="entry name" value="PERIPLASMIC BINDING PROTEIN OF ABC TRANSPORTER FOR NATURAL AMINO ACIDS"/>
    <property type="match status" value="1"/>
</dbReference>
<feature type="domain" description="Leucine-binding protein" evidence="6">
    <location>
        <begin position="27"/>
        <end position="357"/>
    </location>
</feature>
<evidence type="ECO:0000256" key="2">
    <source>
        <dbReference type="ARBA" id="ARBA00022448"/>
    </source>
</evidence>
<dbReference type="SUPFAM" id="SSF53822">
    <property type="entry name" value="Periplasmic binding protein-like I"/>
    <property type="match status" value="1"/>
</dbReference>